<keyword evidence="4" id="KW-1133">Transmembrane helix</keyword>
<keyword evidence="2" id="KW-0186">Copper</keyword>
<feature type="compositionally biased region" description="Polar residues" evidence="3">
    <location>
        <begin position="349"/>
        <end position="359"/>
    </location>
</feature>
<dbReference type="RefSeq" id="WP_139585293.1">
    <property type="nucleotide sequence ID" value="NZ_VDFY01000162.1"/>
</dbReference>
<evidence type="ECO:0000259" key="5">
    <source>
        <dbReference type="Pfam" id="PF04234"/>
    </source>
</evidence>
<feature type="compositionally biased region" description="Low complexity" evidence="3">
    <location>
        <begin position="302"/>
        <end position="326"/>
    </location>
</feature>
<dbReference type="SUPFAM" id="SSF81296">
    <property type="entry name" value="E set domains"/>
    <property type="match status" value="1"/>
</dbReference>
<keyword evidence="4" id="KW-0472">Membrane</keyword>
<feature type="transmembrane region" description="Helical" evidence="4">
    <location>
        <begin position="218"/>
        <end position="238"/>
    </location>
</feature>
<gene>
    <name evidence="6" type="ORF">FHG89_16605</name>
</gene>
<feature type="compositionally biased region" description="Low complexity" evidence="3">
    <location>
        <begin position="188"/>
        <end position="210"/>
    </location>
</feature>
<dbReference type="Gene3D" id="2.60.40.1220">
    <property type="match status" value="1"/>
</dbReference>
<dbReference type="OrthoDB" id="128043at2"/>
<dbReference type="Proteomes" id="UP000306145">
    <property type="component" value="Unassembled WGS sequence"/>
</dbReference>
<sequence>MRRLPQAPGRVLSGLLALLLASAVTLLASVRPAAAHGTLAMATPAAGATVSDPLTSVRLYFTEKVAANAYFTITAPGGTRVDNGWTYGEPKPLDKPVREYFLVDGQFEPREYATGFPAVVALAHLPATGQYSVSYLSVASDGDPVRGTMTFRYSGRPTAAPQGWSPPTNQPDPTLLASTEQHKASGQASAVPTTPAEPTATPAAAPAVGSADDDGPAALAWTGWVVAVMAAMVAFIGWRRRPAPAGRSSGRARTARSTSSKRSGAEFQASRTSNSRLALLVGGLVLALLAGFGLARIGAATGSPTGAARQPSAGPAAAGQGVSAGDGHQHGPGIGPHTHPGDGGGETLATGTTVSSGGYTLQPLERSQPAGTRTDYRFRIVGADQQPATRFAVVHDKPLHLIVVGRDLTGYQHLHPTMAPDGTWSVPLTLSRPGAYRIYTDFSITATNGTPIPLVLGVDHNVPGAHTPTPLPAPQAQAVAGPYAVAMNGTPAVGVTVPMRFRINRADPVDVQPERYLGAYGHLVVVREGDLGYVHVHPEQELVDGTVQFWLTTPSPGRYRAFFDFQVGGKVHTAEYTINLP</sequence>
<organism evidence="6 7">
    <name type="scientific">Micromonospora orduensis</name>
    <dbReference type="NCBI Taxonomy" id="1420891"/>
    <lineage>
        <taxon>Bacteria</taxon>
        <taxon>Bacillati</taxon>
        <taxon>Actinomycetota</taxon>
        <taxon>Actinomycetes</taxon>
        <taxon>Micromonosporales</taxon>
        <taxon>Micromonosporaceae</taxon>
        <taxon>Micromonospora</taxon>
    </lineage>
</organism>
<dbReference type="InterPro" id="IPR014755">
    <property type="entry name" value="Cu-Rt/internalin_Ig-like"/>
</dbReference>
<evidence type="ECO:0000256" key="1">
    <source>
        <dbReference type="ARBA" id="ARBA00022729"/>
    </source>
</evidence>
<name>A0A5C4QMF3_9ACTN</name>
<dbReference type="InterPro" id="IPR007348">
    <property type="entry name" value="CopC_dom"/>
</dbReference>
<dbReference type="AlphaFoldDB" id="A0A5C4QMF3"/>
<evidence type="ECO:0000256" key="3">
    <source>
        <dbReference type="SAM" id="MobiDB-lite"/>
    </source>
</evidence>
<dbReference type="EMBL" id="VDFY01000162">
    <property type="protein sequence ID" value="TNH28061.1"/>
    <property type="molecule type" value="Genomic_DNA"/>
</dbReference>
<keyword evidence="7" id="KW-1185">Reference proteome</keyword>
<feature type="region of interest" description="Disordered" evidence="3">
    <location>
        <begin position="151"/>
        <end position="212"/>
    </location>
</feature>
<evidence type="ECO:0000256" key="2">
    <source>
        <dbReference type="ARBA" id="ARBA00023008"/>
    </source>
</evidence>
<proteinExistence type="predicted"/>
<evidence type="ECO:0000256" key="4">
    <source>
        <dbReference type="SAM" id="Phobius"/>
    </source>
</evidence>
<dbReference type="Pfam" id="PF04234">
    <property type="entry name" value="CopC"/>
    <property type="match status" value="1"/>
</dbReference>
<keyword evidence="1" id="KW-0732">Signal</keyword>
<dbReference type="GO" id="GO:0042597">
    <property type="term" value="C:periplasmic space"/>
    <property type="evidence" value="ECO:0007669"/>
    <property type="project" value="InterPro"/>
</dbReference>
<feature type="region of interest" description="Disordered" evidence="3">
    <location>
        <begin position="302"/>
        <end position="371"/>
    </location>
</feature>
<feature type="region of interest" description="Disordered" evidence="3">
    <location>
        <begin position="242"/>
        <end position="272"/>
    </location>
</feature>
<dbReference type="GO" id="GO:0005507">
    <property type="term" value="F:copper ion binding"/>
    <property type="evidence" value="ECO:0007669"/>
    <property type="project" value="InterPro"/>
</dbReference>
<dbReference type="GO" id="GO:0046688">
    <property type="term" value="P:response to copper ion"/>
    <property type="evidence" value="ECO:0007669"/>
    <property type="project" value="InterPro"/>
</dbReference>
<feature type="transmembrane region" description="Helical" evidence="4">
    <location>
        <begin position="277"/>
        <end position="295"/>
    </location>
</feature>
<evidence type="ECO:0000313" key="7">
    <source>
        <dbReference type="Proteomes" id="UP000306145"/>
    </source>
</evidence>
<dbReference type="InterPro" id="IPR014756">
    <property type="entry name" value="Ig_E-set"/>
</dbReference>
<keyword evidence="4" id="KW-0812">Transmembrane</keyword>
<feature type="compositionally biased region" description="Polar residues" evidence="3">
    <location>
        <begin position="176"/>
        <end position="187"/>
    </location>
</feature>
<protein>
    <submittedName>
        <fullName evidence="6">Copper resistance protein CopC</fullName>
    </submittedName>
</protein>
<feature type="domain" description="CopC" evidence="5">
    <location>
        <begin position="36"/>
        <end position="152"/>
    </location>
</feature>
<accession>A0A5C4QMF3</accession>
<reference evidence="6 7" key="1">
    <citation type="submission" date="2019-06" db="EMBL/GenBank/DDBJ databases">
        <title>Micromonospora ordensis sp. nov., isolated from deep marine sediment.</title>
        <authorList>
            <person name="Veyisoglu A."/>
            <person name="Carro L."/>
            <person name="Klenk H.-P."/>
            <person name="Sahin N."/>
        </authorList>
    </citation>
    <scope>NUCLEOTIDE SEQUENCE [LARGE SCALE GENOMIC DNA]</scope>
    <source>
        <strain evidence="6 7">S2509</strain>
    </source>
</reference>
<comment type="caution">
    <text evidence="6">The sequence shown here is derived from an EMBL/GenBank/DDBJ whole genome shotgun (WGS) entry which is preliminary data.</text>
</comment>
<evidence type="ECO:0000313" key="6">
    <source>
        <dbReference type="EMBL" id="TNH28061.1"/>
    </source>
</evidence>
<feature type="compositionally biased region" description="Low complexity" evidence="3">
    <location>
        <begin position="243"/>
        <end position="262"/>
    </location>
</feature>